<evidence type="ECO:0000313" key="2">
    <source>
        <dbReference type="Proteomes" id="UP001732700"/>
    </source>
</evidence>
<reference evidence="1" key="1">
    <citation type="submission" date="2021-05" db="EMBL/GenBank/DDBJ databases">
        <authorList>
            <person name="Scholz U."/>
            <person name="Mascher M."/>
            <person name="Fiebig A."/>
        </authorList>
    </citation>
    <scope>NUCLEOTIDE SEQUENCE [LARGE SCALE GENOMIC DNA]</scope>
</reference>
<dbReference type="Proteomes" id="UP001732700">
    <property type="component" value="Chromosome 5C"/>
</dbReference>
<reference evidence="1" key="2">
    <citation type="submission" date="2025-09" db="UniProtKB">
        <authorList>
            <consortium name="EnsemblPlants"/>
        </authorList>
    </citation>
    <scope>IDENTIFICATION</scope>
</reference>
<accession>A0ACD5Y3Y9</accession>
<name>A0ACD5Y3Y9_AVESA</name>
<organism evidence="1 2">
    <name type="scientific">Avena sativa</name>
    <name type="common">Oat</name>
    <dbReference type="NCBI Taxonomy" id="4498"/>
    <lineage>
        <taxon>Eukaryota</taxon>
        <taxon>Viridiplantae</taxon>
        <taxon>Streptophyta</taxon>
        <taxon>Embryophyta</taxon>
        <taxon>Tracheophyta</taxon>
        <taxon>Spermatophyta</taxon>
        <taxon>Magnoliopsida</taxon>
        <taxon>Liliopsida</taxon>
        <taxon>Poales</taxon>
        <taxon>Poaceae</taxon>
        <taxon>BOP clade</taxon>
        <taxon>Pooideae</taxon>
        <taxon>Poodae</taxon>
        <taxon>Poeae</taxon>
        <taxon>Poeae Chloroplast Group 1 (Aveneae type)</taxon>
        <taxon>Aveninae</taxon>
        <taxon>Avena</taxon>
    </lineage>
</organism>
<proteinExistence type="predicted"/>
<evidence type="ECO:0000313" key="1">
    <source>
        <dbReference type="EnsemblPlants" id="AVESA.00010b.r2.5CG0901510.1.CDS"/>
    </source>
</evidence>
<dbReference type="EnsemblPlants" id="AVESA.00010b.r2.5CG0901510.1">
    <property type="protein sequence ID" value="AVESA.00010b.r2.5CG0901510.1.CDS"/>
    <property type="gene ID" value="AVESA.00010b.r2.5CG0901510"/>
</dbReference>
<sequence>MMPTLSLAIHILAIHLIFLAHQIQGGQFLLRNEETEYAHVFGPGDDKYKVYFAAHTTSGGSFYGLVLTMDVYGYNLTNGQVSTTKIIISNLEGDPKSDKNAIWVGWHVYPDHYGDTSTRFFTLWTRDTYRSTGCFNMVCPGFEPTSGSGIAPGAIIDPVSDVKGAPQKLTIKMFLDRDTGDWWVHAGFNGSTAVVGRFPAKLFDTLSRKATHIGLGGVVEALFTSLVFLSTRVVEICGDLVFTQYSPIPANTLPQKYSTM</sequence>
<keyword evidence="2" id="KW-1185">Reference proteome</keyword>
<protein>
    <submittedName>
        <fullName evidence="1">Uncharacterized protein</fullName>
    </submittedName>
</protein>